<dbReference type="PROSITE" id="PS51257">
    <property type="entry name" value="PROKAR_LIPOPROTEIN"/>
    <property type="match status" value="1"/>
</dbReference>
<dbReference type="InterPro" id="IPR024520">
    <property type="entry name" value="DUF3558"/>
</dbReference>
<gene>
    <name evidence="1" type="ORF">OG563_44065</name>
</gene>
<protein>
    <submittedName>
        <fullName evidence="1">DUF3558 domain-containing protein</fullName>
    </submittedName>
</protein>
<dbReference type="RefSeq" id="WP_327099239.1">
    <property type="nucleotide sequence ID" value="NZ_CP109149.1"/>
</dbReference>
<dbReference type="Pfam" id="PF12079">
    <property type="entry name" value="DUF3558"/>
    <property type="match status" value="1"/>
</dbReference>
<dbReference type="EMBL" id="CP109441">
    <property type="protein sequence ID" value="WUV45976.1"/>
    <property type="molecule type" value="Genomic_DNA"/>
</dbReference>
<accession>A0ABZ1YSJ3</accession>
<reference evidence="1" key="1">
    <citation type="submission" date="2022-10" db="EMBL/GenBank/DDBJ databases">
        <title>The complete genomes of actinobacterial strains from the NBC collection.</title>
        <authorList>
            <person name="Joergensen T.S."/>
            <person name="Alvarez Arevalo M."/>
            <person name="Sterndorff E.B."/>
            <person name="Faurdal D."/>
            <person name="Vuksanovic O."/>
            <person name="Mourched A.-S."/>
            <person name="Charusanti P."/>
            <person name="Shaw S."/>
            <person name="Blin K."/>
            <person name="Weber T."/>
        </authorList>
    </citation>
    <scope>NUCLEOTIDE SEQUENCE</scope>
    <source>
        <strain evidence="1">NBC_01482</strain>
    </source>
</reference>
<organism evidence="1 2">
    <name type="scientific">Nocardia vinacea</name>
    <dbReference type="NCBI Taxonomy" id="96468"/>
    <lineage>
        <taxon>Bacteria</taxon>
        <taxon>Bacillati</taxon>
        <taxon>Actinomycetota</taxon>
        <taxon>Actinomycetes</taxon>
        <taxon>Mycobacteriales</taxon>
        <taxon>Nocardiaceae</taxon>
        <taxon>Nocardia</taxon>
    </lineage>
</organism>
<evidence type="ECO:0000313" key="2">
    <source>
        <dbReference type="Proteomes" id="UP001432062"/>
    </source>
</evidence>
<name>A0ABZ1YSJ3_9NOCA</name>
<sequence>MREDEMASWSGLVRGVVLGAGVVVLVSACNSGGESKGSNTNSASATPTIAADVPAGFDACKDLPQSLIQSEELKNKGADNTDRPGGIKWRGCIWVQSDGYSGTIDTTTITLAMVHANSQFTVTEDLNVGGRAALTYRPSDDQTDQHEHCILIVEMRGGSLEVSIDNPRSRRKSGNQHSCEIAKRLATQIIPAIPDTL</sequence>
<proteinExistence type="predicted"/>
<keyword evidence="2" id="KW-1185">Reference proteome</keyword>
<dbReference type="Proteomes" id="UP001432062">
    <property type="component" value="Chromosome"/>
</dbReference>
<evidence type="ECO:0000313" key="1">
    <source>
        <dbReference type="EMBL" id="WUV45976.1"/>
    </source>
</evidence>